<feature type="compositionally biased region" description="Gly residues" evidence="1">
    <location>
        <begin position="82"/>
        <end position="91"/>
    </location>
</feature>
<name>A0ABN9WNU9_9DINO</name>
<gene>
    <name evidence="2" type="ORF">PCOR1329_LOCUS68143</name>
</gene>
<dbReference type="Proteomes" id="UP001189429">
    <property type="component" value="Unassembled WGS sequence"/>
</dbReference>
<feature type="compositionally biased region" description="Low complexity" evidence="1">
    <location>
        <begin position="108"/>
        <end position="120"/>
    </location>
</feature>
<keyword evidence="3" id="KW-1185">Reference proteome</keyword>
<organism evidence="2 3">
    <name type="scientific">Prorocentrum cordatum</name>
    <dbReference type="NCBI Taxonomy" id="2364126"/>
    <lineage>
        <taxon>Eukaryota</taxon>
        <taxon>Sar</taxon>
        <taxon>Alveolata</taxon>
        <taxon>Dinophyceae</taxon>
        <taxon>Prorocentrales</taxon>
        <taxon>Prorocentraceae</taxon>
        <taxon>Prorocentrum</taxon>
    </lineage>
</organism>
<protein>
    <submittedName>
        <fullName evidence="2">Uncharacterized protein</fullName>
    </submittedName>
</protein>
<dbReference type="EMBL" id="CAUYUJ010018870">
    <property type="protein sequence ID" value="CAK0886933.1"/>
    <property type="molecule type" value="Genomic_DNA"/>
</dbReference>
<evidence type="ECO:0000313" key="2">
    <source>
        <dbReference type="EMBL" id="CAK0886933.1"/>
    </source>
</evidence>
<comment type="caution">
    <text evidence="2">The sequence shown here is derived from an EMBL/GenBank/DDBJ whole genome shotgun (WGS) entry which is preliminary data.</text>
</comment>
<evidence type="ECO:0000256" key="1">
    <source>
        <dbReference type="SAM" id="MobiDB-lite"/>
    </source>
</evidence>
<proteinExistence type="predicted"/>
<accession>A0ABN9WNU9</accession>
<sequence length="255" mass="27544">MAEEFRHLLLALHAGTNGEACGEALLWHNTALDWTTSPWLSCHCPRELHCNGYQACGADARTAGKTRIGGGTEAGEEKGRGTTRGGGGNGRRGAQAHRYNNLRRRTRAQGGARARASSPRAPKKEGRPEVWAAASPTRSKSGLLRGWPAVRDAMGPRGGGGADPRAQATAGGPLRAPTKGHSSERSLLCTADCWRGARDMRQMAWEISKSSPPGHIHYHHQTSQRLILEAGRRSWLRLAASQRGQRPILRHVPVS</sequence>
<feature type="region of interest" description="Disordered" evidence="1">
    <location>
        <begin position="67"/>
        <end position="183"/>
    </location>
</feature>
<evidence type="ECO:0000313" key="3">
    <source>
        <dbReference type="Proteomes" id="UP001189429"/>
    </source>
</evidence>
<reference evidence="2" key="1">
    <citation type="submission" date="2023-10" db="EMBL/GenBank/DDBJ databases">
        <authorList>
            <person name="Chen Y."/>
            <person name="Shah S."/>
            <person name="Dougan E. K."/>
            <person name="Thang M."/>
            <person name="Chan C."/>
        </authorList>
    </citation>
    <scope>NUCLEOTIDE SEQUENCE [LARGE SCALE GENOMIC DNA]</scope>
</reference>